<evidence type="ECO:0000313" key="2">
    <source>
        <dbReference type="EMBL" id="ANP73708.1"/>
    </source>
</evidence>
<sequence length="89" mass="10352">MNTQLAPRPGRHDHPPQPVPHPEPRPVRRVGPLDRAAMHLGMALIAWGRRPVRTPRRERPVFSPESVQARRDLENARDQYLVLKLTQFR</sequence>
<evidence type="ECO:0000256" key="1">
    <source>
        <dbReference type="SAM" id="MobiDB-lite"/>
    </source>
</evidence>
<accession>A0A1B1BMD4</accession>
<reference evidence="2 3" key="1">
    <citation type="submission" date="2016-06" db="EMBL/GenBank/DDBJ databases">
        <title>Genome sequencing of Cryobacterium arcticum PAMC 27867.</title>
        <authorList>
            <person name="Lee J."/>
            <person name="Kim O.-S."/>
        </authorList>
    </citation>
    <scope>NUCLEOTIDE SEQUENCE [LARGE SCALE GENOMIC DNA]</scope>
    <source>
        <strain evidence="2 3">PAMC 27867</strain>
    </source>
</reference>
<dbReference type="RefSeq" id="WP_157109240.1">
    <property type="nucleotide sequence ID" value="NZ_CP016282.1"/>
</dbReference>
<name>A0A1B1BMD4_9MICO</name>
<dbReference type="KEGG" id="cart:PA27867_2769"/>
<protein>
    <submittedName>
        <fullName evidence="2">Uncharacterized protein</fullName>
    </submittedName>
</protein>
<feature type="region of interest" description="Disordered" evidence="1">
    <location>
        <begin position="1"/>
        <end position="29"/>
    </location>
</feature>
<dbReference type="AlphaFoldDB" id="A0A1B1BMD4"/>
<proteinExistence type="predicted"/>
<dbReference type="Proteomes" id="UP000092582">
    <property type="component" value="Chromosome 1"/>
</dbReference>
<dbReference type="EMBL" id="CP016282">
    <property type="protein sequence ID" value="ANP73708.1"/>
    <property type="molecule type" value="Genomic_DNA"/>
</dbReference>
<organism evidence="2 3">
    <name type="scientific">Cryobacterium arcticum</name>
    <dbReference type="NCBI Taxonomy" id="670052"/>
    <lineage>
        <taxon>Bacteria</taxon>
        <taxon>Bacillati</taxon>
        <taxon>Actinomycetota</taxon>
        <taxon>Actinomycetes</taxon>
        <taxon>Micrococcales</taxon>
        <taxon>Microbacteriaceae</taxon>
        <taxon>Cryobacterium</taxon>
    </lineage>
</organism>
<evidence type="ECO:0000313" key="3">
    <source>
        <dbReference type="Proteomes" id="UP000092582"/>
    </source>
</evidence>
<gene>
    <name evidence="2" type="ORF">PA27867_2769</name>
</gene>
<keyword evidence="3" id="KW-1185">Reference proteome</keyword>